<dbReference type="STRING" id="935700.jaqu_33700"/>
<evidence type="ECO:0000256" key="1">
    <source>
        <dbReference type="ARBA" id="ARBA00009199"/>
    </source>
</evidence>
<sequence length="498" mass="52376">MTRDSTILEDERPLWQWSATAIARATRAGEITATEVTEAALDRMEAVNPVLNAVVESLADEARARAAALDADDGARGPLHGVPVTIKINVDQTGHPTSNGVAAFADLVAPDDAPLVRHLMAAGAVVIGRTNTPEFSFRADTDNPLHGRTHNPWGRHLSAGGSSGGAGAAVMAGIGALAHGNDIGGSLRFPASANGAVTVKPGLGRVAAWNPSQPAERGLLAQSMSVQGMIARTASDLHPAMEALIAPDPRDPFHVPLPWRGAPLDGPIKVAVSRDDFGFGLHPAVATALDAAASALSDAGYAVEDVDPPLAFETGEVGYRALLGEVKALMGPDIATHGSETLNAIFDAYFELFPPFEGTDLLRAFAQRSHYARAWSLFLEDYPLVLTPFLLRPFFGAGRDAEGIDGAREALGHAHWSFAMNFTGLPAGNLPTHVADLLEGPQPIGVQIAGRRWREDLVVDAMQAIEARIAPVCTALWDRMGRTAPEPSPHPADRGSGT</sequence>
<dbReference type="NCBIfam" id="NF005687">
    <property type="entry name" value="PRK07487.1"/>
    <property type="match status" value="1"/>
</dbReference>
<dbReference type="OrthoDB" id="9777859at2"/>
<dbReference type="InterPro" id="IPR023631">
    <property type="entry name" value="Amidase_dom"/>
</dbReference>
<reference evidence="3 4" key="1">
    <citation type="submission" date="2015-02" db="EMBL/GenBank/DDBJ databases">
        <title>Genome Sequence of Jannaschia aquimarina DSM28248, a member of the Roseobacter clade.</title>
        <authorList>
            <person name="Voget S."/>
            <person name="Daniel R."/>
        </authorList>
    </citation>
    <scope>NUCLEOTIDE SEQUENCE [LARGE SCALE GENOMIC DNA]</scope>
    <source>
        <strain evidence="3 4">GSW-M26</strain>
    </source>
</reference>
<dbReference type="PIRSF" id="PIRSF001221">
    <property type="entry name" value="Amidase_fungi"/>
    <property type="match status" value="1"/>
</dbReference>
<dbReference type="PANTHER" id="PTHR11895">
    <property type="entry name" value="TRANSAMIDASE"/>
    <property type="match status" value="1"/>
</dbReference>
<dbReference type="EMBL" id="JYFE01000060">
    <property type="protein sequence ID" value="KIT15044.1"/>
    <property type="molecule type" value="Genomic_DNA"/>
</dbReference>
<proteinExistence type="inferred from homology"/>
<name>A0A0D1EBC1_9RHOB</name>
<evidence type="ECO:0000259" key="2">
    <source>
        <dbReference type="Pfam" id="PF01425"/>
    </source>
</evidence>
<dbReference type="Gene3D" id="3.90.1300.10">
    <property type="entry name" value="Amidase signature (AS) domain"/>
    <property type="match status" value="1"/>
</dbReference>
<organism evidence="3 4">
    <name type="scientific">Jannaschia aquimarina</name>
    <dbReference type="NCBI Taxonomy" id="935700"/>
    <lineage>
        <taxon>Bacteria</taxon>
        <taxon>Pseudomonadati</taxon>
        <taxon>Pseudomonadota</taxon>
        <taxon>Alphaproteobacteria</taxon>
        <taxon>Rhodobacterales</taxon>
        <taxon>Roseobacteraceae</taxon>
        <taxon>Jannaschia</taxon>
    </lineage>
</organism>
<keyword evidence="3" id="KW-0378">Hydrolase</keyword>
<dbReference type="RefSeq" id="WP_043920116.1">
    <property type="nucleotide sequence ID" value="NZ_FZPF01000001.1"/>
</dbReference>
<dbReference type="GO" id="GO:0047680">
    <property type="term" value="F:aryl-acylamidase activity"/>
    <property type="evidence" value="ECO:0007669"/>
    <property type="project" value="UniProtKB-EC"/>
</dbReference>
<dbReference type="SUPFAM" id="SSF75304">
    <property type="entry name" value="Amidase signature (AS) enzymes"/>
    <property type="match status" value="1"/>
</dbReference>
<comment type="caution">
    <text evidence="3">The sequence shown here is derived from an EMBL/GenBank/DDBJ whole genome shotgun (WGS) entry which is preliminary data.</text>
</comment>
<dbReference type="AlphaFoldDB" id="A0A0D1EBC1"/>
<dbReference type="InterPro" id="IPR036928">
    <property type="entry name" value="AS_sf"/>
</dbReference>
<dbReference type="EC" id="3.5.1.13" evidence="3"/>
<evidence type="ECO:0000313" key="3">
    <source>
        <dbReference type="EMBL" id="KIT15044.1"/>
    </source>
</evidence>
<dbReference type="InterPro" id="IPR000120">
    <property type="entry name" value="Amidase"/>
</dbReference>
<dbReference type="PATRIC" id="fig|935700.4.peg.3479"/>
<gene>
    <name evidence="3" type="primary">aam</name>
    <name evidence="3" type="ORF">jaqu_33700</name>
</gene>
<evidence type="ECO:0000313" key="4">
    <source>
        <dbReference type="Proteomes" id="UP000032232"/>
    </source>
</evidence>
<accession>A0A0D1EBC1</accession>
<dbReference type="Pfam" id="PF01425">
    <property type="entry name" value="Amidase"/>
    <property type="match status" value="1"/>
</dbReference>
<keyword evidence="4" id="KW-1185">Reference proteome</keyword>
<dbReference type="Proteomes" id="UP000032232">
    <property type="component" value="Unassembled WGS sequence"/>
</dbReference>
<feature type="domain" description="Amidase" evidence="2">
    <location>
        <begin position="35"/>
        <end position="458"/>
    </location>
</feature>
<protein>
    <submittedName>
        <fullName evidence="3">Aam protein</fullName>
        <ecNumber evidence="3">3.5.1.13</ecNumber>
    </submittedName>
</protein>
<comment type="similarity">
    <text evidence="1">Belongs to the amidase family.</text>
</comment>
<dbReference type="PANTHER" id="PTHR11895:SF7">
    <property type="entry name" value="GLUTAMYL-TRNA(GLN) AMIDOTRANSFERASE SUBUNIT A, MITOCHONDRIAL"/>
    <property type="match status" value="1"/>
</dbReference>